<dbReference type="RefSeq" id="WP_188952840.1">
    <property type="nucleotide sequence ID" value="NZ_BMIB01000003.1"/>
</dbReference>
<organism evidence="1 2">
    <name type="scientific">Filimonas zeae</name>
    <dbReference type="NCBI Taxonomy" id="1737353"/>
    <lineage>
        <taxon>Bacteria</taxon>
        <taxon>Pseudomonadati</taxon>
        <taxon>Bacteroidota</taxon>
        <taxon>Chitinophagia</taxon>
        <taxon>Chitinophagales</taxon>
        <taxon>Chitinophagaceae</taxon>
        <taxon>Filimonas</taxon>
    </lineage>
</organism>
<keyword evidence="2" id="KW-1185">Reference proteome</keyword>
<accession>A0A917MWG9</accession>
<gene>
    <name evidence="1" type="ORF">GCM10011379_25840</name>
</gene>
<dbReference type="AlphaFoldDB" id="A0A917MWG9"/>
<evidence type="ECO:0000313" key="2">
    <source>
        <dbReference type="Proteomes" id="UP000627292"/>
    </source>
</evidence>
<comment type="caution">
    <text evidence="1">The sequence shown here is derived from an EMBL/GenBank/DDBJ whole genome shotgun (WGS) entry which is preliminary data.</text>
</comment>
<dbReference type="EMBL" id="BMIB01000003">
    <property type="protein sequence ID" value="GGH68999.1"/>
    <property type="molecule type" value="Genomic_DNA"/>
</dbReference>
<reference evidence="1" key="1">
    <citation type="journal article" date="2014" name="Int. J. Syst. Evol. Microbiol.">
        <title>Complete genome sequence of Corynebacterium casei LMG S-19264T (=DSM 44701T), isolated from a smear-ripened cheese.</title>
        <authorList>
            <consortium name="US DOE Joint Genome Institute (JGI-PGF)"/>
            <person name="Walter F."/>
            <person name="Albersmeier A."/>
            <person name="Kalinowski J."/>
            <person name="Ruckert C."/>
        </authorList>
    </citation>
    <scope>NUCLEOTIDE SEQUENCE</scope>
    <source>
        <strain evidence="1">CGMCC 1.15290</strain>
    </source>
</reference>
<evidence type="ECO:0000313" key="1">
    <source>
        <dbReference type="EMBL" id="GGH68999.1"/>
    </source>
</evidence>
<sequence length="514" mass="58998">MSQHAIEDLIEDTVHLIDAATLPDAAKRDYLAALYGIQYYYDTSYTHFRVMPILLKHGFVYRLPLDTYPAHTTKKVTIPGWLEDETTGELARIEQEEDGTFIYVDAGSTSWKILCEKGILPGDACNAVIPITRLVYHLAQEAEKQAQQTLLTQWYGLLVNGYLQGTLGEAEGLSSNLYDLITHKDLLQLRTIAQRNNVKRNRDIDEDLRLPVLSEEAKMADTPDKEYAARFLLDLKKTPDAIKAAYEKAAKARLANAGVKDQLINVQLNTSLSQAGWTAIAGAEKNQWSWYKDEPAGRKFIWVVYEAQDKMLMCHLGMQHRLLLNWQQRQADTVLAHLHFTQMTIASLPQDRQEDKKFMHDYGGWKFDIAKPAKTLQSQIDRLTEDIGIAENTYFTWLNKEFPEAFFNRNPERLVHLAEEGEDDSGIVPDYTLFNSFYSIQLSFIYHYHTQGNAAKANTLISNIRERLNNKQRKSVYETKCLEPFLQQYEKNASATPMPLLHHHLLLQALRKEE</sequence>
<protein>
    <submittedName>
        <fullName evidence="1">Uncharacterized protein</fullName>
    </submittedName>
</protein>
<proteinExistence type="predicted"/>
<dbReference type="Proteomes" id="UP000627292">
    <property type="component" value="Unassembled WGS sequence"/>
</dbReference>
<name>A0A917MWG9_9BACT</name>
<reference evidence="1" key="2">
    <citation type="submission" date="2020-09" db="EMBL/GenBank/DDBJ databases">
        <authorList>
            <person name="Sun Q."/>
            <person name="Zhou Y."/>
        </authorList>
    </citation>
    <scope>NUCLEOTIDE SEQUENCE</scope>
    <source>
        <strain evidence="1">CGMCC 1.15290</strain>
    </source>
</reference>